<comment type="caution">
    <text evidence="2">The sequence shown here is derived from an EMBL/GenBank/DDBJ whole genome shotgun (WGS) entry which is preliminary data.</text>
</comment>
<dbReference type="RefSeq" id="WP_128673747.1">
    <property type="nucleotide sequence ID" value="NZ_RRCO01000002.1"/>
</dbReference>
<feature type="signal peptide" evidence="1">
    <location>
        <begin position="1"/>
        <end position="23"/>
    </location>
</feature>
<evidence type="ECO:0000256" key="1">
    <source>
        <dbReference type="SAM" id="SignalP"/>
    </source>
</evidence>
<sequence>MRKVILAAAITTFSCIMTISAYAGNWVKNNTGWWYDNGNGTWPSSSWQWIDGNSDGIAECYYFDGAGYCMLNTTTPDNYSVNGSGAWTVNGVVQTKNASTEKSDSYYMEKYASVIDKWRNDEAGYALDPVYDFIDINGNGSKELIIGDRDNGFITGIYTLNNETPVEIVIDPGVSDWRFNVLKGGYISTSNSNASWDTNSLSILDSDDNRIWVSKAYYKHFDGEAEVYEVNDVQVSKGAYINELKKYNIEKENIRLTRSIK</sequence>
<name>A0A3P3QZE1_9FIRM</name>
<keyword evidence="1" id="KW-0732">Signal</keyword>
<reference evidence="2 3" key="1">
    <citation type="submission" date="2018-11" db="EMBL/GenBank/DDBJ databases">
        <title>Genome sequencing of Lachnoanaerobaculum sp. KCOM 2030 (= ChDC B114).</title>
        <authorList>
            <person name="Kook J.-K."/>
            <person name="Park S.-N."/>
            <person name="Lim Y.K."/>
        </authorList>
    </citation>
    <scope>NUCLEOTIDE SEQUENCE [LARGE SCALE GENOMIC DNA]</scope>
    <source>
        <strain evidence="2 3">KCOM 2030</strain>
    </source>
</reference>
<evidence type="ECO:0000313" key="3">
    <source>
        <dbReference type="Proteomes" id="UP000272490"/>
    </source>
</evidence>
<dbReference type="AlphaFoldDB" id="A0A3P3QZE1"/>
<gene>
    <name evidence="2" type="ORF">EHV10_05225</name>
</gene>
<dbReference type="EMBL" id="RRCO01000002">
    <property type="protein sequence ID" value="RRJ25939.1"/>
    <property type="molecule type" value="Genomic_DNA"/>
</dbReference>
<protein>
    <recommendedName>
        <fullName evidence="4">Cell wall-binding protein</fullName>
    </recommendedName>
</protein>
<keyword evidence="3" id="KW-1185">Reference proteome</keyword>
<dbReference type="Proteomes" id="UP000272490">
    <property type="component" value="Unassembled WGS sequence"/>
</dbReference>
<feature type="chain" id="PRO_5018175642" description="Cell wall-binding protein" evidence="1">
    <location>
        <begin position="24"/>
        <end position="261"/>
    </location>
</feature>
<evidence type="ECO:0008006" key="4">
    <source>
        <dbReference type="Google" id="ProtNLM"/>
    </source>
</evidence>
<proteinExistence type="predicted"/>
<organism evidence="2 3">
    <name type="scientific">Lachnoanaerobaculum gingivalis</name>
    <dbReference type="NCBI Taxonomy" id="2490855"/>
    <lineage>
        <taxon>Bacteria</taxon>
        <taxon>Bacillati</taxon>
        <taxon>Bacillota</taxon>
        <taxon>Clostridia</taxon>
        <taxon>Lachnospirales</taxon>
        <taxon>Lachnospiraceae</taxon>
        <taxon>Lachnoanaerobaculum</taxon>
    </lineage>
</organism>
<dbReference type="OrthoDB" id="9783944at2"/>
<dbReference type="PROSITE" id="PS51257">
    <property type="entry name" value="PROKAR_LIPOPROTEIN"/>
    <property type="match status" value="1"/>
</dbReference>
<accession>A0A3P3QZE1</accession>
<dbReference type="Gene3D" id="2.10.270.10">
    <property type="entry name" value="Cholin Binding"/>
    <property type="match status" value="1"/>
</dbReference>
<dbReference type="SUPFAM" id="SSF69360">
    <property type="entry name" value="Cell wall binding repeat"/>
    <property type="match status" value="1"/>
</dbReference>
<evidence type="ECO:0000313" key="2">
    <source>
        <dbReference type="EMBL" id="RRJ25939.1"/>
    </source>
</evidence>